<dbReference type="RefSeq" id="WP_091990661.1">
    <property type="nucleotide sequence ID" value="NZ_FOLO01000064.1"/>
</dbReference>
<dbReference type="OrthoDB" id="5880103at2"/>
<dbReference type="InterPro" id="IPR021070">
    <property type="entry name" value="Killing_trait_RebB"/>
</dbReference>
<reference evidence="1 2" key="1">
    <citation type="submission" date="2016-10" db="EMBL/GenBank/DDBJ databases">
        <authorList>
            <person name="de Groot N.N."/>
        </authorList>
    </citation>
    <scope>NUCLEOTIDE SEQUENCE [LARGE SCALE GENOMIC DNA]</scope>
    <source>
        <strain evidence="1 2">DSM 6059</strain>
    </source>
</reference>
<dbReference type="STRING" id="1123010.SAMN02745724_04747"/>
<evidence type="ECO:0000313" key="1">
    <source>
        <dbReference type="EMBL" id="SFD51869.1"/>
    </source>
</evidence>
<dbReference type="AlphaFoldDB" id="A0A1I1SZJ7"/>
<accession>A0A1I1SZJ7</accession>
<dbReference type="Proteomes" id="UP000198862">
    <property type="component" value="Unassembled WGS sequence"/>
</dbReference>
<keyword evidence="2" id="KW-1185">Reference proteome</keyword>
<gene>
    <name evidence="1" type="ORF">SAMN02745724_04747</name>
</gene>
<protein>
    <submittedName>
        <fullName evidence="1">Killing trait domain-containing protein</fullName>
    </submittedName>
</protein>
<evidence type="ECO:0000313" key="2">
    <source>
        <dbReference type="Proteomes" id="UP000198862"/>
    </source>
</evidence>
<dbReference type="EMBL" id="FOLO01000064">
    <property type="protein sequence ID" value="SFD51869.1"/>
    <property type="molecule type" value="Genomic_DNA"/>
</dbReference>
<name>A0A1I1SZJ7_9GAMM</name>
<organism evidence="1 2">
    <name type="scientific">Pseudoalteromonas denitrificans DSM 6059</name>
    <dbReference type="NCBI Taxonomy" id="1123010"/>
    <lineage>
        <taxon>Bacteria</taxon>
        <taxon>Pseudomonadati</taxon>
        <taxon>Pseudomonadota</taxon>
        <taxon>Gammaproteobacteria</taxon>
        <taxon>Alteromonadales</taxon>
        <taxon>Pseudoalteromonadaceae</taxon>
        <taxon>Pseudoalteromonas</taxon>
    </lineage>
</organism>
<proteinExistence type="predicted"/>
<dbReference type="Pfam" id="PF11747">
    <property type="entry name" value="RebB"/>
    <property type="match status" value="1"/>
</dbReference>
<sequence>MPVNEQVTDSVTQVNTSVLGGTPAMATGNLMMSSSQSLGTSALNATESSQHGGITMHSVTVQGLNSLMSTCNAVIGRSAESIIEKE</sequence>